<protein>
    <submittedName>
        <fullName evidence="3">Uncharacterized protein</fullName>
    </submittedName>
</protein>
<sequence>NYTSNYHYCCANQENHSPFVYGALKIGYSRNDPEFPGSGTRSRANDLTLGRVPDPGNSGSDTRLRVG</sequence>
<keyword evidence="2" id="KW-1185">Reference proteome</keyword>
<proteinExistence type="predicted"/>
<evidence type="ECO:0000313" key="2">
    <source>
        <dbReference type="Proteomes" id="UP000887540"/>
    </source>
</evidence>
<evidence type="ECO:0000313" key="3">
    <source>
        <dbReference type="WBParaSite" id="ACRNAN_scaffold33397.g6746.t1"/>
    </source>
</evidence>
<dbReference type="AlphaFoldDB" id="A0A914DRD9"/>
<evidence type="ECO:0000256" key="1">
    <source>
        <dbReference type="SAM" id="MobiDB-lite"/>
    </source>
</evidence>
<dbReference type="Proteomes" id="UP000887540">
    <property type="component" value="Unplaced"/>
</dbReference>
<feature type="region of interest" description="Disordered" evidence="1">
    <location>
        <begin position="31"/>
        <end position="67"/>
    </location>
</feature>
<organism evidence="2 3">
    <name type="scientific">Acrobeloides nanus</name>
    <dbReference type="NCBI Taxonomy" id="290746"/>
    <lineage>
        <taxon>Eukaryota</taxon>
        <taxon>Metazoa</taxon>
        <taxon>Ecdysozoa</taxon>
        <taxon>Nematoda</taxon>
        <taxon>Chromadorea</taxon>
        <taxon>Rhabditida</taxon>
        <taxon>Tylenchina</taxon>
        <taxon>Cephalobomorpha</taxon>
        <taxon>Cephaloboidea</taxon>
        <taxon>Cephalobidae</taxon>
        <taxon>Acrobeloides</taxon>
    </lineage>
</organism>
<name>A0A914DRD9_9BILA</name>
<accession>A0A914DRD9</accession>
<dbReference type="WBParaSite" id="ACRNAN_scaffold33397.g6746.t1">
    <property type="protein sequence ID" value="ACRNAN_scaffold33397.g6746.t1"/>
    <property type="gene ID" value="ACRNAN_scaffold33397.g6746"/>
</dbReference>
<reference evidence="3" key="1">
    <citation type="submission" date="2022-11" db="UniProtKB">
        <authorList>
            <consortium name="WormBaseParasite"/>
        </authorList>
    </citation>
    <scope>IDENTIFICATION</scope>
</reference>